<accession>A0A2S2QP14</accession>
<dbReference type="AlphaFoldDB" id="A0A2S2QP14"/>
<dbReference type="EMBL" id="GGMS01010306">
    <property type="protein sequence ID" value="MBY79509.1"/>
    <property type="molecule type" value="Transcribed_RNA"/>
</dbReference>
<sequence length="106" mass="12674">MKYYDKHFPLNLIFWSIYNEDFMLYNSIRYTTMITSLKRENRPRKKKVLLYFKGKNVVIDDFADRKISCHNSCIQMKRYILGSNRGIRLKNSQVDNGASGTVFEYI</sequence>
<proteinExistence type="predicted"/>
<organism evidence="1">
    <name type="scientific">Sipha flava</name>
    <name type="common">yellow sugarcane aphid</name>
    <dbReference type="NCBI Taxonomy" id="143950"/>
    <lineage>
        <taxon>Eukaryota</taxon>
        <taxon>Metazoa</taxon>
        <taxon>Ecdysozoa</taxon>
        <taxon>Arthropoda</taxon>
        <taxon>Hexapoda</taxon>
        <taxon>Insecta</taxon>
        <taxon>Pterygota</taxon>
        <taxon>Neoptera</taxon>
        <taxon>Paraneoptera</taxon>
        <taxon>Hemiptera</taxon>
        <taxon>Sternorrhyncha</taxon>
        <taxon>Aphidomorpha</taxon>
        <taxon>Aphidoidea</taxon>
        <taxon>Aphididae</taxon>
        <taxon>Sipha</taxon>
    </lineage>
</organism>
<gene>
    <name evidence="1" type="ORF">g.56525</name>
</gene>
<name>A0A2S2QP14_9HEMI</name>
<reference evidence="1" key="1">
    <citation type="submission" date="2018-04" db="EMBL/GenBank/DDBJ databases">
        <title>Transcriptome assembly of Sipha flava.</title>
        <authorList>
            <person name="Scully E.D."/>
            <person name="Geib S.M."/>
            <person name="Palmer N.A."/>
            <person name="Koch K."/>
            <person name="Bradshaw J."/>
            <person name="Heng-Moss T."/>
            <person name="Sarath G."/>
        </authorList>
    </citation>
    <scope>NUCLEOTIDE SEQUENCE</scope>
</reference>
<protein>
    <submittedName>
        <fullName evidence="1">Uncharacterized protein</fullName>
    </submittedName>
</protein>
<evidence type="ECO:0000313" key="1">
    <source>
        <dbReference type="EMBL" id="MBY79509.1"/>
    </source>
</evidence>